<dbReference type="GO" id="GO:0003995">
    <property type="term" value="F:acyl-CoA dehydrogenase activity"/>
    <property type="evidence" value="ECO:0007669"/>
    <property type="project" value="TreeGrafter"/>
</dbReference>
<dbReference type="InterPro" id="IPR013786">
    <property type="entry name" value="AcylCoA_DH/ox_N"/>
</dbReference>
<dbReference type="Pfam" id="PF02771">
    <property type="entry name" value="Acyl-CoA_dh_N"/>
    <property type="match status" value="1"/>
</dbReference>
<dbReference type="Pfam" id="PF00441">
    <property type="entry name" value="Acyl-CoA_dh_1"/>
    <property type="match status" value="1"/>
</dbReference>
<keyword evidence="4" id="KW-0274">FAD</keyword>
<reference evidence="7 8" key="1">
    <citation type="submission" date="2018-03" db="EMBL/GenBank/DDBJ databases">
        <title>Genomic Encyclopedia of Archaeal and Bacterial Type Strains, Phase II (KMG-II): from individual species to whole genera.</title>
        <authorList>
            <person name="Goeker M."/>
        </authorList>
    </citation>
    <scope>NUCLEOTIDE SEQUENCE [LARGE SCALE GENOMIC DNA]</scope>
    <source>
        <strain evidence="7 8">DSM 100065</strain>
    </source>
</reference>
<dbReference type="SUPFAM" id="SSF47203">
    <property type="entry name" value="Acyl-CoA dehydrogenase C-terminal domain-like"/>
    <property type="match status" value="1"/>
</dbReference>
<accession>A0A2T1A1Y7</accession>
<dbReference type="Proteomes" id="UP000237752">
    <property type="component" value="Unassembled WGS sequence"/>
</dbReference>
<name>A0A2T1A1Y7_9ACTN</name>
<comment type="caution">
    <text evidence="7">The sequence shown here is derived from an EMBL/GenBank/DDBJ whole genome shotgun (WGS) entry which is preliminary data.</text>
</comment>
<dbReference type="OrthoDB" id="571684at2"/>
<evidence type="ECO:0000313" key="8">
    <source>
        <dbReference type="Proteomes" id="UP000237752"/>
    </source>
</evidence>
<dbReference type="PANTHER" id="PTHR43884">
    <property type="entry name" value="ACYL-COA DEHYDROGENASE"/>
    <property type="match status" value="1"/>
</dbReference>
<dbReference type="GO" id="GO:0050660">
    <property type="term" value="F:flavin adenine dinucleotide binding"/>
    <property type="evidence" value="ECO:0007669"/>
    <property type="project" value="InterPro"/>
</dbReference>
<organism evidence="7 8">
    <name type="scientific">Antricoccus suffuscus</name>
    <dbReference type="NCBI Taxonomy" id="1629062"/>
    <lineage>
        <taxon>Bacteria</taxon>
        <taxon>Bacillati</taxon>
        <taxon>Actinomycetota</taxon>
        <taxon>Actinomycetes</taxon>
        <taxon>Geodermatophilales</taxon>
        <taxon>Antricoccaceae</taxon>
        <taxon>Antricoccus</taxon>
    </lineage>
</organism>
<proteinExistence type="inferred from homology"/>
<dbReference type="PIRSF" id="PIRSF016578">
    <property type="entry name" value="HsaA"/>
    <property type="match status" value="1"/>
</dbReference>
<gene>
    <name evidence="7" type="ORF">CLV47_105129</name>
</gene>
<dbReference type="InterPro" id="IPR046373">
    <property type="entry name" value="Acyl-CoA_Oxase/DH_mid-dom_sf"/>
</dbReference>
<feature type="domain" description="Acyl-CoA dehydrogenase/oxidase N-terminal" evidence="6">
    <location>
        <begin position="16"/>
        <end position="110"/>
    </location>
</feature>
<protein>
    <submittedName>
        <fullName evidence="7">Acyl-CoA dehydrogenase</fullName>
    </submittedName>
</protein>
<dbReference type="InterPro" id="IPR037069">
    <property type="entry name" value="AcylCoA_DH/ox_N_sf"/>
</dbReference>
<keyword evidence="3" id="KW-0285">Flavoprotein</keyword>
<keyword evidence="8" id="KW-1185">Reference proteome</keyword>
<sequence>MSVISEEQGTQAIQPIVAAAQRIGVEVAAPAAEDVDARSRFPQEAIDAMRDAGLLRALIPVELGGLGCTLKEVASAVTELGRHCSSAAMVYAMHQIQVACLVRHARSPQLLDFIRDVADRGLLLASATTEVGIGGDVRSSTCAVLGQNGQFELTKQAPVISYGQYADAVLATARRDPESPPNDQVLVVCRRENLQLEEKSSWDALGFRGTCSLGFILRATGPRTDIVDDPYGDISSQTMLPVSHILWSSLWLGIATAASDKARKFVQAAARKTPGTVPPNALRLAELTNVLSQLHHVVIGTRTRYAEVADDPDQTTSIGFAVSMNALKVSASTLVVDIVQRALLICGMAGYANHSPFTLGRLLRDAYGAQLMVNNDRINANNAQLLLVARES</sequence>
<dbReference type="Gene3D" id="2.40.110.10">
    <property type="entry name" value="Butyryl-CoA Dehydrogenase, subunit A, domain 2"/>
    <property type="match status" value="1"/>
</dbReference>
<evidence type="ECO:0000256" key="4">
    <source>
        <dbReference type="ARBA" id="ARBA00022827"/>
    </source>
</evidence>
<feature type="domain" description="Acyl-CoA dehydrogenase/oxidase C-terminal" evidence="5">
    <location>
        <begin position="251"/>
        <end position="369"/>
    </location>
</feature>
<evidence type="ECO:0000313" key="7">
    <source>
        <dbReference type="EMBL" id="PRZ42507.1"/>
    </source>
</evidence>
<comment type="similarity">
    <text evidence="2">Belongs to the acyl-CoA dehydrogenase family.</text>
</comment>
<dbReference type="InterPro" id="IPR036250">
    <property type="entry name" value="AcylCo_DH-like_C"/>
</dbReference>
<evidence type="ECO:0000256" key="1">
    <source>
        <dbReference type="ARBA" id="ARBA00001974"/>
    </source>
</evidence>
<dbReference type="EMBL" id="PVUE01000005">
    <property type="protein sequence ID" value="PRZ42507.1"/>
    <property type="molecule type" value="Genomic_DNA"/>
</dbReference>
<dbReference type="SUPFAM" id="SSF56645">
    <property type="entry name" value="Acyl-CoA dehydrogenase NM domain-like"/>
    <property type="match status" value="1"/>
</dbReference>
<dbReference type="PANTHER" id="PTHR43884:SF12">
    <property type="entry name" value="ISOVALERYL-COA DEHYDROGENASE, MITOCHONDRIAL-RELATED"/>
    <property type="match status" value="1"/>
</dbReference>
<evidence type="ECO:0000256" key="2">
    <source>
        <dbReference type="ARBA" id="ARBA00009347"/>
    </source>
</evidence>
<evidence type="ECO:0000259" key="5">
    <source>
        <dbReference type="Pfam" id="PF00441"/>
    </source>
</evidence>
<dbReference type="AlphaFoldDB" id="A0A2T1A1Y7"/>
<dbReference type="Gene3D" id="1.20.140.10">
    <property type="entry name" value="Butyryl-CoA Dehydrogenase, subunit A, domain 3"/>
    <property type="match status" value="1"/>
</dbReference>
<evidence type="ECO:0000256" key="3">
    <source>
        <dbReference type="ARBA" id="ARBA00022630"/>
    </source>
</evidence>
<dbReference type="Gene3D" id="1.10.540.10">
    <property type="entry name" value="Acyl-CoA dehydrogenase/oxidase, N-terminal domain"/>
    <property type="match status" value="1"/>
</dbReference>
<dbReference type="InterPro" id="IPR009075">
    <property type="entry name" value="AcylCo_DH/oxidase_C"/>
</dbReference>
<comment type="cofactor">
    <cofactor evidence="1">
        <name>FAD</name>
        <dbReference type="ChEBI" id="CHEBI:57692"/>
    </cofactor>
</comment>
<dbReference type="RefSeq" id="WP_106348543.1">
    <property type="nucleotide sequence ID" value="NZ_PVUE01000005.1"/>
</dbReference>
<evidence type="ECO:0000259" key="6">
    <source>
        <dbReference type="Pfam" id="PF02771"/>
    </source>
</evidence>
<dbReference type="InterPro" id="IPR009100">
    <property type="entry name" value="AcylCoA_DH/oxidase_NM_dom_sf"/>
</dbReference>